<feature type="domain" description="ABC transmembrane type-1" evidence="9">
    <location>
        <begin position="165"/>
        <end position="443"/>
    </location>
</feature>
<feature type="domain" description="ABC transporter" evidence="8">
    <location>
        <begin position="477"/>
        <end position="707"/>
    </location>
</feature>
<dbReference type="PROSITE" id="PS50929">
    <property type="entry name" value="ABC_TM1F"/>
    <property type="match status" value="1"/>
</dbReference>
<dbReference type="InterPro" id="IPR003593">
    <property type="entry name" value="AAA+_ATPase"/>
</dbReference>
<dbReference type="InterPro" id="IPR017750">
    <property type="entry name" value="ATPase_T1SS"/>
</dbReference>
<evidence type="ECO:0000256" key="1">
    <source>
        <dbReference type="ARBA" id="ARBA00004651"/>
    </source>
</evidence>
<feature type="transmembrane region" description="Helical" evidence="7">
    <location>
        <begin position="404"/>
        <end position="423"/>
    </location>
</feature>
<dbReference type="GO" id="GO:0140359">
    <property type="term" value="F:ABC-type transporter activity"/>
    <property type="evidence" value="ECO:0007669"/>
    <property type="project" value="InterPro"/>
</dbReference>
<dbReference type="GO" id="GO:0005524">
    <property type="term" value="F:ATP binding"/>
    <property type="evidence" value="ECO:0007669"/>
    <property type="project" value="UniProtKB-KW"/>
</dbReference>
<dbReference type="Gene3D" id="3.40.50.300">
    <property type="entry name" value="P-loop containing nucleotide triphosphate hydrolases"/>
    <property type="match status" value="1"/>
</dbReference>
<proteinExistence type="predicted"/>
<dbReference type="Pfam" id="PF00664">
    <property type="entry name" value="ABC_membrane"/>
    <property type="match status" value="1"/>
</dbReference>
<dbReference type="AlphaFoldDB" id="A0A844YBA3"/>
<keyword evidence="11" id="KW-1185">Reference proteome</keyword>
<feature type="transmembrane region" description="Helical" evidence="7">
    <location>
        <begin position="299"/>
        <end position="318"/>
    </location>
</feature>
<dbReference type="InterPro" id="IPR039421">
    <property type="entry name" value="Type_1_exporter"/>
</dbReference>
<keyword evidence="2 7" id="KW-0812">Transmembrane</keyword>
<organism evidence="10 11">
    <name type="scientific">Qipengyuania oceanensis</name>
    <dbReference type="NCBI Taxonomy" id="1463597"/>
    <lineage>
        <taxon>Bacteria</taxon>
        <taxon>Pseudomonadati</taxon>
        <taxon>Pseudomonadota</taxon>
        <taxon>Alphaproteobacteria</taxon>
        <taxon>Sphingomonadales</taxon>
        <taxon>Erythrobacteraceae</taxon>
        <taxon>Qipengyuania</taxon>
    </lineage>
</organism>
<evidence type="ECO:0000256" key="4">
    <source>
        <dbReference type="ARBA" id="ARBA00022840"/>
    </source>
</evidence>
<dbReference type="PANTHER" id="PTHR24221:SF248">
    <property type="entry name" value="ABC TRANSPORTER TRANSMEMBRANE REGION"/>
    <property type="match status" value="1"/>
</dbReference>
<reference evidence="10 11" key="1">
    <citation type="submission" date="2019-12" db="EMBL/GenBank/DDBJ databases">
        <title>Genomic-based taxomic classification of the family Erythrobacteraceae.</title>
        <authorList>
            <person name="Xu L."/>
        </authorList>
    </citation>
    <scope>NUCLEOTIDE SEQUENCE [LARGE SCALE GENOMIC DNA]</scope>
    <source>
        <strain evidence="10 11">MCCC 1A09965</strain>
    </source>
</reference>
<feature type="transmembrane region" description="Helical" evidence="7">
    <location>
        <begin position="199"/>
        <end position="216"/>
    </location>
</feature>
<comment type="subcellular location">
    <subcellularLocation>
        <location evidence="1">Cell membrane</location>
        <topology evidence="1">Multi-pass membrane protein</topology>
    </subcellularLocation>
</comment>
<dbReference type="InterPro" id="IPR036640">
    <property type="entry name" value="ABC1_TM_sf"/>
</dbReference>
<accession>A0A844YBA3</accession>
<dbReference type="Pfam" id="PF00005">
    <property type="entry name" value="ABC_tran"/>
    <property type="match status" value="1"/>
</dbReference>
<dbReference type="OrthoDB" id="5288711at2"/>
<name>A0A844YBA3_9SPHN</name>
<dbReference type="SMART" id="SM00382">
    <property type="entry name" value="AAA"/>
    <property type="match status" value="1"/>
</dbReference>
<dbReference type="EMBL" id="WTYN01000001">
    <property type="protein sequence ID" value="MXO62246.1"/>
    <property type="molecule type" value="Genomic_DNA"/>
</dbReference>
<evidence type="ECO:0000256" key="3">
    <source>
        <dbReference type="ARBA" id="ARBA00022741"/>
    </source>
</evidence>
<feature type="transmembrane region" description="Helical" evidence="7">
    <location>
        <begin position="165"/>
        <end position="187"/>
    </location>
</feature>
<evidence type="ECO:0000256" key="7">
    <source>
        <dbReference type="SAM" id="Phobius"/>
    </source>
</evidence>
<dbReference type="Gene3D" id="1.20.1560.10">
    <property type="entry name" value="ABC transporter type 1, transmembrane domain"/>
    <property type="match status" value="1"/>
</dbReference>
<dbReference type="SUPFAM" id="SSF52540">
    <property type="entry name" value="P-loop containing nucleoside triphosphate hydrolases"/>
    <property type="match status" value="1"/>
</dbReference>
<sequence length="708" mass="76705">MLQEQVEAGAATDPLTEAVAELAARFGIGFASTQFTTLARGPDGRLPFHQAGPAVELAGLNFIPRRGARLPRDPDLYPALVNLERDGIAVLHEVREDEIRLWLPGSGEGVWVPQSQIADQFNGGFLSVFGDPDSLRESEAPWYAKGRRHWFWSEIHKERDSFRPVILASVIINLLALSLPLFTMNVYDRVIPNRAESTLWVLAVGVALAFALEFALKAARNNVVDQIGKRLDLKLSQKIYGRLLTTPLASRKGHTGSLAARVSEYAQVRDFFASTTVVLMVDLVFLVVFVAAIAYIGGWLALIPLAAMAGMAIAGWRLQNKVTEAAQDAQTDYGLQQTLLVESLSSMETLKSMTSEGGMVGRWYRLAEVGAFSQARLRKINSTAVGLAATFQQVSNISLIIGGYYLFASGAISMGAIIAIVMLSSRSLAPAGQIAYLLTRARQVKTTLSSIDELFDGEDERKHGSLSIPARVRSATIRMDNLGFRYPGVESSALSDINLTIEPGERIAVVGRVASGKSTLGRVLCGLYQPTEGSMTVDGIDSRQFRPQDLRTAFRFVGQDANVFTGSVKDNLTLGRPEATDEAMVEALRITGADQFLSRDAGGFDRAVGEHGNKLSGGQRSFLALARAFVSPSELLFLDEPTGAMDSQTEKLFVDRLTGAMRPSQTLLISTHRPALFSLCNRIIVLDKGRIVADGPKDKITAAAGAIS</sequence>
<dbReference type="Proteomes" id="UP000445582">
    <property type="component" value="Unassembled WGS sequence"/>
</dbReference>
<dbReference type="GO" id="GO:0034040">
    <property type="term" value="F:ATPase-coupled lipid transmembrane transporter activity"/>
    <property type="evidence" value="ECO:0007669"/>
    <property type="project" value="TreeGrafter"/>
</dbReference>
<dbReference type="NCBIfam" id="TIGR03375">
    <property type="entry name" value="type_I_sec_LssB"/>
    <property type="match status" value="1"/>
</dbReference>
<dbReference type="InterPro" id="IPR027417">
    <property type="entry name" value="P-loop_NTPase"/>
</dbReference>
<comment type="caution">
    <text evidence="10">The sequence shown here is derived from an EMBL/GenBank/DDBJ whole genome shotgun (WGS) entry which is preliminary data.</text>
</comment>
<evidence type="ECO:0000256" key="6">
    <source>
        <dbReference type="ARBA" id="ARBA00023136"/>
    </source>
</evidence>
<keyword evidence="3" id="KW-0547">Nucleotide-binding</keyword>
<evidence type="ECO:0000259" key="9">
    <source>
        <dbReference type="PROSITE" id="PS50929"/>
    </source>
</evidence>
<feature type="transmembrane region" description="Helical" evidence="7">
    <location>
        <begin position="271"/>
        <end position="293"/>
    </location>
</feature>
<dbReference type="GO" id="GO:0016887">
    <property type="term" value="F:ATP hydrolysis activity"/>
    <property type="evidence" value="ECO:0007669"/>
    <property type="project" value="InterPro"/>
</dbReference>
<keyword evidence="4" id="KW-0067">ATP-binding</keyword>
<evidence type="ECO:0000256" key="2">
    <source>
        <dbReference type="ARBA" id="ARBA00022692"/>
    </source>
</evidence>
<keyword evidence="6 7" id="KW-0472">Membrane</keyword>
<gene>
    <name evidence="10" type="ORF">GRI48_04390</name>
</gene>
<protein>
    <submittedName>
        <fullName evidence="10">Type I secretion system permease/ATPase</fullName>
    </submittedName>
</protein>
<dbReference type="GO" id="GO:0005886">
    <property type="term" value="C:plasma membrane"/>
    <property type="evidence" value="ECO:0007669"/>
    <property type="project" value="UniProtKB-SubCell"/>
</dbReference>
<dbReference type="PANTHER" id="PTHR24221">
    <property type="entry name" value="ATP-BINDING CASSETTE SUB-FAMILY B"/>
    <property type="match status" value="1"/>
</dbReference>
<keyword evidence="5 7" id="KW-1133">Transmembrane helix</keyword>
<dbReference type="SUPFAM" id="SSF90123">
    <property type="entry name" value="ABC transporter transmembrane region"/>
    <property type="match status" value="1"/>
</dbReference>
<evidence type="ECO:0000259" key="8">
    <source>
        <dbReference type="PROSITE" id="PS50893"/>
    </source>
</evidence>
<evidence type="ECO:0000313" key="10">
    <source>
        <dbReference type="EMBL" id="MXO62246.1"/>
    </source>
</evidence>
<dbReference type="InterPro" id="IPR011527">
    <property type="entry name" value="ABC1_TM_dom"/>
</dbReference>
<evidence type="ECO:0000256" key="5">
    <source>
        <dbReference type="ARBA" id="ARBA00022989"/>
    </source>
</evidence>
<dbReference type="PROSITE" id="PS50893">
    <property type="entry name" value="ABC_TRANSPORTER_2"/>
    <property type="match status" value="1"/>
</dbReference>
<evidence type="ECO:0000313" key="11">
    <source>
        <dbReference type="Proteomes" id="UP000445582"/>
    </source>
</evidence>
<dbReference type="InterPro" id="IPR003439">
    <property type="entry name" value="ABC_transporter-like_ATP-bd"/>
</dbReference>